<dbReference type="CDD" id="cd07717">
    <property type="entry name" value="RNaseZ_ZiPD-like_MBL-fold"/>
    <property type="match status" value="1"/>
</dbReference>
<comment type="similarity">
    <text evidence="8">Belongs to the RNase Z family.</text>
</comment>
<evidence type="ECO:0000313" key="9">
    <source>
        <dbReference type="EMBL" id="SQD78019.1"/>
    </source>
</evidence>
<evidence type="ECO:0000256" key="1">
    <source>
        <dbReference type="ARBA" id="ARBA00011738"/>
    </source>
</evidence>
<evidence type="ECO:0000313" key="10">
    <source>
        <dbReference type="Proteomes" id="UP000250163"/>
    </source>
</evidence>
<dbReference type="RefSeq" id="WP_112713930.1">
    <property type="nucleotide sequence ID" value="NZ_LS483250.1"/>
</dbReference>
<comment type="cofactor">
    <cofactor evidence="8">
        <name>Zn(2+)</name>
        <dbReference type="ChEBI" id="CHEBI:29105"/>
    </cofactor>
    <text evidence="8">Binds 2 Zn(2+) ions.</text>
</comment>
<dbReference type="Proteomes" id="UP000250163">
    <property type="component" value="Chromosome MORIYA"/>
</dbReference>
<sequence length="329" mass="36798">MEIVFLGTSAGTPTKTRNVTGLAIHRVNSKKWCLVDCGEGTQHQLLHTKLSLTQLQAIFITHIHGDHCYGLPGLLASAAMQGRTEPLWIVGPSEIQTFIKLMQTAVHLNLNYELKYKCIDEPNNTLDDLAIEFDVKTTELSHRVPSFAYSFSENRLSNKLDVDKLAQDKITRGKLWGELQQGLDVQLDDGRIIYAQDYLLPIQDPRKIIISGDNDDPSLLTQIAKTANVLVHEATYTQDIAIKVGSGPQHSYAKLVAQFANDIGLDNLVLTHFSPRYQYAINSSPSIFDIENEARTVYSNNLFLANDFDRFILNKQGVLTNANSHSVFK</sequence>
<keyword evidence="5 8" id="KW-0255">Endonuclease</keyword>
<dbReference type="OrthoDB" id="9803916at2"/>
<keyword evidence="3 8" id="KW-0540">Nuclease</keyword>
<evidence type="ECO:0000256" key="7">
    <source>
        <dbReference type="ARBA" id="ARBA00022833"/>
    </source>
</evidence>
<dbReference type="EMBL" id="LS483250">
    <property type="protein sequence ID" value="SQD78019.1"/>
    <property type="molecule type" value="Genomic_DNA"/>
</dbReference>
<evidence type="ECO:0000256" key="8">
    <source>
        <dbReference type="HAMAP-Rule" id="MF_01818"/>
    </source>
</evidence>
<feature type="binding site" evidence="8">
    <location>
        <position position="67"/>
    </location>
    <ligand>
        <name>Zn(2+)</name>
        <dbReference type="ChEBI" id="CHEBI:29105"/>
        <label>2</label>
        <note>catalytic</note>
    </ligand>
</feature>
<evidence type="ECO:0000256" key="2">
    <source>
        <dbReference type="ARBA" id="ARBA00022694"/>
    </source>
</evidence>
<dbReference type="EC" id="3.1.26.11" evidence="8"/>
<feature type="binding site" evidence="8">
    <location>
        <position position="272"/>
    </location>
    <ligand>
        <name>Zn(2+)</name>
        <dbReference type="ChEBI" id="CHEBI:29105"/>
        <label>2</label>
        <note>catalytic</note>
    </ligand>
</feature>
<dbReference type="InterPro" id="IPR013471">
    <property type="entry name" value="RNase_Z/BN"/>
</dbReference>
<evidence type="ECO:0000256" key="6">
    <source>
        <dbReference type="ARBA" id="ARBA00022801"/>
    </source>
</evidence>
<keyword evidence="6 8" id="KW-0378">Hydrolase</keyword>
<keyword evidence="10" id="KW-1185">Reference proteome</keyword>
<dbReference type="PANTHER" id="PTHR46018:SF2">
    <property type="entry name" value="ZINC PHOSPHODIESTERASE ELAC PROTEIN 1"/>
    <property type="match status" value="1"/>
</dbReference>
<feature type="binding site" evidence="8">
    <location>
        <position position="213"/>
    </location>
    <ligand>
        <name>Zn(2+)</name>
        <dbReference type="ChEBI" id="CHEBI:29105"/>
        <label>2</label>
        <note>catalytic</note>
    </ligand>
</feature>
<keyword evidence="7 8" id="KW-0862">Zinc</keyword>
<dbReference type="KEGG" id="mya:MORIYA_1541"/>
<proteinExistence type="inferred from homology"/>
<feature type="binding site" evidence="8">
    <location>
        <position position="142"/>
    </location>
    <ligand>
        <name>Zn(2+)</name>
        <dbReference type="ChEBI" id="CHEBI:29105"/>
        <label>1</label>
        <note>catalytic</note>
    </ligand>
</feature>
<feature type="binding site" evidence="8">
    <location>
        <position position="64"/>
    </location>
    <ligand>
        <name>Zn(2+)</name>
        <dbReference type="ChEBI" id="CHEBI:29105"/>
        <label>1</label>
        <note>catalytic</note>
    </ligand>
</feature>
<dbReference type="InterPro" id="IPR036866">
    <property type="entry name" value="RibonucZ/Hydroxyglut_hydro"/>
</dbReference>
<dbReference type="NCBIfam" id="NF000801">
    <property type="entry name" value="PRK00055.1-3"/>
    <property type="match status" value="1"/>
</dbReference>
<organism evidence="9 10">
    <name type="scientific">Moritella yayanosii</name>
    <dbReference type="NCBI Taxonomy" id="69539"/>
    <lineage>
        <taxon>Bacteria</taxon>
        <taxon>Pseudomonadati</taxon>
        <taxon>Pseudomonadota</taxon>
        <taxon>Gammaproteobacteria</taxon>
        <taxon>Alteromonadales</taxon>
        <taxon>Moritellaceae</taxon>
        <taxon>Moritella</taxon>
    </lineage>
</organism>
<dbReference type="GO" id="GO:0042781">
    <property type="term" value="F:3'-tRNA processing endoribonuclease activity"/>
    <property type="evidence" value="ECO:0007669"/>
    <property type="project" value="UniProtKB-UniRule"/>
</dbReference>
<comment type="catalytic activity">
    <reaction evidence="8">
        <text>Endonucleolytic cleavage of RNA, removing extra 3' nucleotides from tRNA precursor, generating 3' termini of tRNAs. A 3'-hydroxy group is left at the tRNA terminus and a 5'-phosphoryl group is left at the trailer molecule.</text>
        <dbReference type="EC" id="3.1.26.11"/>
    </reaction>
</comment>
<dbReference type="PANTHER" id="PTHR46018">
    <property type="entry name" value="ZINC PHOSPHODIESTERASE ELAC PROTEIN 1"/>
    <property type="match status" value="1"/>
</dbReference>
<feature type="binding site" evidence="8">
    <location>
        <position position="66"/>
    </location>
    <ligand>
        <name>Zn(2+)</name>
        <dbReference type="ChEBI" id="CHEBI:29105"/>
        <label>2</label>
        <note>catalytic</note>
    </ligand>
</feature>
<evidence type="ECO:0000256" key="3">
    <source>
        <dbReference type="ARBA" id="ARBA00022722"/>
    </source>
</evidence>
<name>A0A330LN07_9GAMM</name>
<comment type="function">
    <text evidence="8">Zinc phosphodiesterase, which displays some tRNA 3'-processing endonuclease activity. Probably involved in tRNA maturation, by removing a 3'-trailer from precursor tRNA.</text>
</comment>
<comment type="subunit">
    <text evidence="1 8">Homodimer.</text>
</comment>
<feature type="binding site" evidence="8">
    <location>
        <position position="62"/>
    </location>
    <ligand>
        <name>Zn(2+)</name>
        <dbReference type="ChEBI" id="CHEBI:29105"/>
        <label>1</label>
        <note>catalytic</note>
    </ligand>
</feature>
<dbReference type="GO" id="GO:0008270">
    <property type="term" value="F:zinc ion binding"/>
    <property type="evidence" value="ECO:0007669"/>
    <property type="project" value="UniProtKB-UniRule"/>
</dbReference>
<feature type="binding site" evidence="8">
    <location>
        <position position="213"/>
    </location>
    <ligand>
        <name>Zn(2+)</name>
        <dbReference type="ChEBI" id="CHEBI:29105"/>
        <label>1</label>
        <note>catalytic</note>
    </ligand>
</feature>
<dbReference type="AlphaFoldDB" id="A0A330LN07"/>
<feature type="active site" description="Proton acceptor" evidence="8">
    <location>
        <position position="66"/>
    </location>
</feature>
<dbReference type="Gene3D" id="3.60.15.10">
    <property type="entry name" value="Ribonuclease Z/Hydroxyacylglutathione hydrolase-like"/>
    <property type="match status" value="1"/>
</dbReference>
<accession>A0A330LN07</accession>
<gene>
    <name evidence="8 9" type="primary">rnz</name>
    <name evidence="9" type="ORF">MORIYA_1541</name>
</gene>
<keyword evidence="4 8" id="KW-0479">Metal-binding</keyword>
<dbReference type="SUPFAM" id="SSF56281">
    <property type="entry name" value="Metallo-hydrolase/oxidoreductase"/>
    <property type="match status" value="1"/>
</dbReference>
<keyword evidence="2 8" id="KW-0819">tRNA processing</keyword>
<evidence type="ECO:0000256" key="5">
    <source>
        <dbReference type="ARBA" id="ARBA00022759"/>
    </source>
</evidence>
<evidence type="ECO:0000256" key="4">
    <source>
        <dbReference type="ARBA" id="ARBA00022723"/>
    </source>
</evidence>
<reference evidence="10" key="1">
    <citation type="submission" date="2018-05" db="EMBL/GenBank/DDBJ databases">
        <authorList>
            <person name="Cea G.-C."/>
            <person name="William W."/>
        </authorList>
    </citation>
    <scope>NUCLEOTIDE SEQUENCE [LARGE SCALE GENOMIC DNA]</scope>
    <source>
        <strain evidence="10">DB21MT 5</strain>
    </source>
</reference>
<protein>
    <recommendedName>
        <fullName evidence="8">Ribonuclease Z</fullName>
        <shortName evidence="8">RNase Z</shortName>
        <ecNumber evidence="8">3.1.26.11</ecNumber>
    </recommendedName>
    <alternativeName>
        <fullName evidence="8">tRNA 3 endonuclease</fullName>
    </alternativeName>
    <alternativeName>
        <fullName evidence="8">tRNase Z</fullName>
    </alternativeName>
</protein>
<dbReference type="Pfam" id="PF23023">
    <property type="entry name" value="Anti-Pycsar_Apyc1"/>
    <property type="match status" value="1"/>
</dbReference>
<dbReference type="HAMAP" id="MF_01818">
    <property type="entry name" value="RNase_Z_BN"/>
    <property type="match status" value="1"/>
</dbReference>